<dbReference type="InterPro" id="IPR013332">
    <property type="entry name" value="KPR_N"/>
</dbReference>
<dbReference type="FunFam" id="1.10.1040.10:FF:000017">
    <property type="entry name" value="2-dehydropantoate 2-reductase"/>
    <property type="match status" value="1"/>
</dbReference>
<reference evidence="4 5" key="1">
    <citation type="journal article" date="2016" name="Sci. Rep.">
        <title>Penicillium arizonense, a new, genome sequenced fungal species, reveals a high chemical diversity in secreted metabolites.</title>
        <authorList>
            <person name="Grijseels S."/>
            <person name="Nielsen J.C."/>
            <person name="Randelovic M."/>
            <person name="Nielsen J."/>
            <person name="Nielsen K.F."/>
            <person name="Workman M."/>
            <person name="Frisvad J.C."/>
        </authorList>
    </citation>
    <scope>NUCLEOTIDE SEQUENCE [LARGE SCALE GENOMIC DNA]</scope>
    <source>
        <strain evidence="4 5">CBS 141311</strain>
    </source>
</reference>
<evidence type="ECO:0008006" key="6">
    <source>
        <dbReference type="Google" id="ProtNLM"/>
    </source>
</evidence>
<dbReference type="Pfam" id="PF02558">
    <property type="entry name" value="ApbA"/>
    <property type="match status" value="1"/>
</dbReference>
<evidence type="ECO:0000259" key="3">
    <source>
        <dbReference type="Pfam" id="PF08546"/>
    </source>
</evidence>
<dbReference type="EMBL" id="LXJU01000012">
    <property type="protein sequence ID" value="OGE51750.1"/>
    <property type="molecule type" value="Genomic_DNA"/>
</dbReference>
<dbReference type="Proteomes" id="UP000177622">
    <property type="component" value="Unassembled WGS sequence"/>
</dbReference>
<gene>
    <name evidence="4" type="ORF">PENARI_c012G07294</name>
</gene>
<comment type="caution">
    <text evidence="4">The sequence shown here is derived from an EMBL/GenBank/DDBJ whole genome shotgun (WGS) entry which is preliminary data.</text>
</comment>
<dbReference type="InterPro" id="IPR051402">
    <property type="entry name" value="KPR-Related"/>
</dbReference>
<organism evidence="4 5">
    <name type="scientific">Penicillium arizonense</name>
    <dbReference type="NCBI Taxonomy" id="1835702"/>
    <lineage>
        <taxon>Eukaryota</taxon>
        <taxon>Fungi</taxon>
        <taxon>Dikarya</taxon>
        <taxon>Ascomycota</taxon>
        <taxon>Pezizomycotina</taxon>
        <taxon>Eurotiomycetes</taxon>
        <taxon>Eurotiomycetidae</taxon>
        <taxon>Eurotiales</taxon>
        <taxon>Aspergillaceae</taxon>
        <taxon>Penicillium</taxon>
    </lineage>
</organism>
<protein>
    <recommendedName>
        <fullName evidence="6">2-dehydropantoate 2-reductase</fullName>
    </recommendedName>
</protein>
<dbReference type="Pfam" id="PF04909">
    <property type="entry name" value="Amidohydro_2"/>
    <property type="match status" value="1"/>
</dbReference>
<accession>A0A1F5LFG9</accession>
<dbReference type="Gene3D" id="1.10.1040.10">
    <property type="entry name" value="N-(1-d-carboxylethyl)-l-norvaline Dehydrogenase, domain 2"/>
    <property type="match status" value="1"/>
</dbReference>
<dbReference type="InterPro" id="IPR032466">
    <property type="entry name" value="Metal_Hydrolase"/>
</dbReference>
<dbReference type="GeneID" id="34577694"/>
<dbReference type="Gene3D" id="3.20.20.140">
    <property type="entry name" value="Metal-dependent hydrolases"/>
    <property type="match status" value="1"/>
</dbReference>
<feature type="domain" description="Ketopantoate reductase N-terminal" evidence="1">
    <location>
        <begin position="2"/>
        <end position="143"/>
    </location>
</feature>
<dbReference type="SUPFAM" id="SSF51556">
    <property type="entry name" value="Metallo-dependent hydrolases"/>
    <property type="match status" value="1"/>
</dbReference>
<evidence type="ECO:0000313" key="5">
    <source>
        <dbReference type="Proteomes" id="UP000177622"/>
    </source>
</evidence>
<dbReference type="GO" id="GO:0016787">
    <property type="term" value="F:hydrolase activity"/>
    <property type="evidence" value="ECO:0007669"/>
    <property type="project" value="InterPro"/>
</dbReference>
<sequence>MVCVALERSGMASVTAVLRSNYEKVLQHGFEIDSIDHGKLSGWRPSSVVNAVPLADQESPFDYVIVTVKNIPEVNNVPKIIAPAVTQDHTTIVLFQNGLYIEPPIIEAFPSNVVLSAPSYIGAHELNGSVIHDDHDNFHIGVFHNQALDKAMERAKLEEFAAIYNGSKVVDADIVDDIVFYRWRKVLWNGIFNPMCAITQLDSAAIRRFGGEHSLIRPGMEEMAAIAKADGYDLGAGIVDDVVDGTPLELSFRPSMLVDVDKGNPMEVEVILGNALRVAREKGVQTPILDNTYRFLKLTQARLLAARGLIVEPKELPTTDFIYKFARSAPITQAVVQYLEMERIDAHTHCVPPSYREYCLQSDFAGNGYPDGMPAIPEWSASAHIELMKKLNIKQSILSMSSPGTHLTPGNNEEGRLVTRRANIDMSKTCADHPDKFLFFASLPLPDVEGSLAEIDYALDHLGAVGFQILTNSHGIYPGDARFKPVFDKLSERKTIAFLHPTTCLIQHLGENTLSKVMPVPGFSAPMMEFMFDSTRALMNLLTSGTVDRCPGITFLACHCGGTFPPILQRVAEFSPMLPGLGNGVSAEQMKNVLQTRFYFDLAGVPFPDQIHGLLRMVDSSRLL</sequence>
<dbReference type="SUPFAM" id="SSF48179">
    <property type="entry name" value="6-phosphogluconate dehydrogenase C-terminal domain-like"/>
    <property type="match status" value="1"/>
</dbReference>
<feature type="domain" description="Ketopantoate reductase C-terminal" evidence="3">
    <location>
        <begin position="180"/>
        <end position="298"/>
    </location>
</feature>
<feature type="domain" description="Amidohydrolase-related" evidence="2">
    <location>
        <begin position="344"/>
        <end position="566"/>
    </location>
</feature>
<keyword evidence="5" id="KW-1185">Reference proteome</keyword>
<dbReference type="InterPro" id="IPR008927">
    <property type="entry name" value="6-PGluconate_DH-like_C_sf"/>
</dbReference>
<dbReference type="PANTHER" id="PTHR21708:SF30">
    <property type="entry name" value="2-DEHYDROPANTOATE 2-REDUCTASE-RELATED"/>
    <property type="match status" value="1"/>
</dbReference>
<evidence type="ECO:0000259" key="1">
    <source>
        <dbReference type="Pfam" id="PF02558"/>
    </source>
</evidence>
<name>A0A1F5LFG9_PENAI</name>
<proteinExistence type="predicted"/>
<dbReference type="RefSeq" id="XP_022487194.1">
    <property type="nucleotide sequence ID" value="XM_022632960.1"/>
</dbReference>
<dbReference type="InterPro" id="IPR013328">
    <property type="entry name" value="6PGD_dom2"/>
</dbReference>
<dbReference type="OrthoDB" id="3609at2759"/>
<evidence type="ECO:0000259" key="2">
    <source>
        <dbReference type="Pfam" id="PF04909"/>
    </source>
</evidence>
<dbReference type="Gene3D" id="3.40.50.720">
    <property type="entry name" value="NAD(P)-binding Rossmann-like Domain"/>
    <property type="match status" value="1"/>
</dbReference>
<dbReference type="Pfam" id="PF08546">
    <property type="entry name" value="ApbA_C"/>
    <property type="match status" value="1"/>
</dbReference>
<dbReference type="PANTHER" id="PTHR21708">
    <property type="entry name" value="PROBABLE 2-DEHYDROPANTOATE 2-REDUCTASE"/>
    <property type="match status" value="1"/>
</dbReference>
<evidence type="ECO:0000313" key="4">
    <source>
        <dbReference type="EMBL" id="OGE51750.1"/>
    </source>
</evidence>
<dbReference type="InterPro" id="IPR006680">
    <property type="entry name" value="Amidohydro-rel"/>
</dbReference>
<dbReference type="InterPro" id="IPR013752">
    <property type="entry name" value="KPA_reductase"/>
</dbReference>
<dbReference type="GO" id="GO:0005737">
    <property type="term" value="C:cytoplasm"/>
    <property type="evidence" value="ECO:0007669"/>
    <property type="project" value="TreeGrafter"/>
</dbReference>
<dbReference type="AlphaFoldDB" id="A0A1F5LFG9"/>
<dbReference type="STRING" id="1835702.A0A1F5LFG9"/>